<dbReference type="EMBL" id="AM444002">
    <property type="protein sequence ID" value="CAN78570.1"/>
    <property type="molecule type" value="Genomic_DNA"/>
</dbReference>
<name>A5B259_VITVI</name>
<gene>
    <name evidence="1" type="ORF">VITISV_021513</name>
</gene>
<dbReference type="ExpressionAtlas" id="A5B259">
    <property type="expression patterns" value="baseline"/>
</dbReference>
<reference evidence="1" key="1">
    <citation type="journal article" date="2007" name="PLoS ONE">
        <title>The first genome sequence of an elite grapevine cultivar (Pinot noir Vitis vinifera L.): coping with a highly heterozygous genome.</title>
        <authorList>
            <person name="Velasco R."/>
            <person name="Zharkikh A."/>
            <person name="Troggio M."/>
            <person name="Cartwright D.A."/>
            <person name="Cestaro A."/>
            <person name="Pruss D."/>
            <person name="Pindo M."/>
            <person name="FitzGerald L.M."/>
            <person name="Vezzulli S."/>
            <person name="Reid J."/>
            <person name="Malacarne G."/>
            <person name="Iliev D."/>
            <person name="Coppola G."/>
            <person name="Wardell B."/>
            <person name="Micheletti D."/>
            <person name="Macalma T."/>
            <person name="Facci M."/>
            <person name="Mitchell J.T."/>
            <person name="Perazzolli M."/>
            <person name="Eldredge G."/>
            <person name="Gatto P."/>
            <person name="Oyzerski R."/>
            <person name="Moretto M."/>
            <person name="Gutin N."/>
            <person name="Stefanini M."/>
            <person name="Chen Y."/>
            <person name="Segala C."/>
            <person name="Davenport C."/>
            <person name="Dematte L."/>
            <person name="Mraz A."/>
            <person name="Battilana J."/>
            <person name="Stormo K."/>
            <person name="Costa F."/>
            <person name="Tao Q."/>
            <person name="Si-Ammour A."/>
            <person name="Harkins T."/>
            <person name="Lackey A."/>
            <person name="Perbost C."/>
            <person name="Taillon B."/>
            <person name="Stella A."/>
            <person name="Solovyev V."/>
            <person name="Fawcett J.A."/>
            <person name="Sterck L."/>
            <person name="Vandepoele K."/>
            <person name="Grando S.M."/>
            <person name="Toppo S."/>
            <person name="Moser C."/>
            <person name="Lanchbury J."/>
            <person name="Bogden R."/>
            <person name="Skolnick M."/>
            <person name="Sgaramella V."/>
            <person name="Bhatnagar S.K."/>
            <person name="Fontana P."/>
            <person name="Gutin A."/>
            <person name="Van de Peer Y."/>
            <person name="Salamini F."/>
            <person name="Viola R."/>
        </authorList>
    </citation>
    <scope>NUCLEOTIDE SEQUENCE</scope>
</reference>
<sequence length="307" mass="35650">MLHFQFEGLLSGEKAKFEHTEYGILFDGPAFTCESMEHVDAHFQSLKGQLASLTSWQMSQEFVIKSPLKTLTFGRQERRERATVFSEKEEKEKNASFSHHAQISSKLKFGGEFRDSFIFNLNGEDRIWSFRKSLERKRRREKNVGFSHHAQISSNVRSRFVRGPIELKFEGEVRGSCIFNMNGGDRIWSFGQSLERKRRREKNVGFSHHAQISSNVRSRFVRGPIELKFEGEVRGSCIFNMNGGDWIWSFGQSLEGKRRREKNSGFLHHAQISSKVRCRFFHGLIELKFGGEVYKSLILNLNGEDRI</sequence>
<protein>
    <submittedName>
        <fullName evidence="1">Uncharacterized protein</fullName>
    </submittedName>
</protein>
<accession>A5B259</accession>
<dbReference type="AlphaFoldDB" id="A5B259"/>
<organism evidence="1">
    <name type="scientific">Vitis vinifera</name>
    <name type="common">Grape</name>
    <dbReference type="NCBI Taxonomy" id="29760"/>
    <lineage>
        <taxon>Eukaryota</taxon>
        <taxon>Viridiplantae</taxon>
        <taxon>Streptophyta</taxon>
        <taxon>Embryophyta</taxon>
        <taxon>Tracheophyta</taxon>
        <taxon>Spermatophyta</taxon>
        <taxon>Magnoliopsida</taxon>
        <taxon>eudicotyledons</taxon>
        <taxon>Gunneridae</taxon>
        <taxon>Pentapetalae</taxon>
        <taxon>rosids</taxon>
        <taxon>Vitales</taxon>
        <taxon>Vitaceae</taxon>
        <taxon>Viteae</taxon>
        <taxon>Vitis</taxon>
    </lineage>
</organism>
<proteinExistence type="predicted"/>
<evidence type="ECO:0000313" key="1">
    <source>
        <dbReference type="EMBL" id="CAN78570.1"/>
    </source>
</evidence>